<name>A0ABV8B4B3_9BACI</name>
<proteinExistence type="predicted"/>
<evidence type="ECO:0000313" key="3">
    <source>
        <dbReference type="Proteomes" id="UP001595752"/>
    </source>
</evidence>
<keyword evidence="1" id="KW-0472">Membrane</keyword>
<keyword evidence="3" id="KW-1185">Reference proteome</keyword>
<dbReference type="Pfam" id="PF26135">
    <property type="entry name" value="YuzI"/>
    <property type="match status" value="1"/>
</dbReference>
<reference evidence="3" key="1">
    <citation type="journal article" date="2019" name="Int. J. Syst. Evol. Microbiol.">
        <title>The Global Catalogue of Microorganisms (GCM) 10K type strain sequencing project: providing services to taxonomists for standard genome sequencing and annotation.</title>
        <authorList>
            <consortium name="The Broad Institute Genomics Platform"/>
            <consortium name="The Broad Institute Genome Sequencing Center for Infectious Disease"/>
            <person name="Wu L."/>
            <person name="Ma J."/>
        </authorList>
    </citation>
    <scope>NUCLEOTIDE SEQUENCE [LARGE SCALE GENOMIC DNA]</scope>
    <source>
        <strain evidence="3">CCUG 61889</strain>
    </source>
</reference>
<dbReference type="Proteomes" id="UP001595752">
    <property type="component" value="Unassembled WGS sequence"/>
</dbReference>
<dbReference type="EMBL" id="JBHRZT010000068">
    <property type="protein sequence ID" value="MFC3885168.1"/>
    <property type="molecule type" value="Genomic_DNA"/>
</dbReference>
<accession>A0ABV8B4B3</accession>
<gene>
    <name evidence="2" type="ORF">ACFOU2_17515</name>
</gene>
<evidence type="ECO:0000256" key="1">
    <source>
        <dbReference type="SAM" id="Phobius"/>
    </source>
</evidence>
<dbReference type="InterPro" id="IPR058887">
    <property type="entry name" value="YuzI-like"/>
</dbReference>
<keyword evidence="1" id="KW-1133">Transmembrane helix</keyword>
<keyword evidence="1" id="KW-0812">Transmembrane</keyword>
<protein>
    <submittedName>
        <fullName evidence="2">Uncharacterized protein</fullName>
    </submittedName>
</protein>
<comment type="caution">
    <text evidence="2">The sequence shown here is derived from an EMBL/GenBank/DDBJ whole genome shotgun (WGS) entry which is preliminary data.</text>
</comment>
<sequence length="76" mass="9087">MIRLSLFVVGILFQSVAALDFMFELNLLPIQTRKMEHYAEVFTVRMPFILFAIGFAFIILSFYFPVFSRRRDRFLK</sequence>
<feature type="transmembrane region" description="Helical" evidence="1">
    <location>
        <begin position="42"/>
        <end position="66"/>
    </location>
</feature>
<organism evidence="2 3">
    <name type="scientific">Bacillus songklensis</name>
    <dbReference type="NCBI Taxonomy" id="1069116"/>
    <lineage>
        <taxon>Bacteria</taxon>
        <taxon>Bacillati</taxon>
        <taxon>Bacillota</taxon>
        <taxon>Bacilli</taxon>
        <taxon>Bacillales</taxon>
        <taxon>Bacillaceae</taxon>
        <taxon>Bacillus</taxon>
    </lineage>
</organism>
<evidence type="ECO:0000313" key="2">
    <source>
        <dbReference type="EMBL" id="MFC3885168.1"/>
    </source>
</evidence>